<evidence type="ECO:0000256" key="6">
    <source>
        <dbReference type="HAMAP-Rule" id="MF_01974"/>
    </source>
</evidence>
<dbReference type="Gene3D" id="3.90.230.10">
    <property type="entry name" value="Creatinase/methionine aminopeptidase superfamily"/>
    <property type="match status" value="1"/>
</dbReference>
<dbReference type="GO" id="GO:0070006">
    <property type="term" value="F:metalloaminopeptidase activity"/>
    <property type="evidence" value="ECO:0007669"/>
    <property type="project" value="UniProtKB-UniRule"/>
</dbReference>
<comment type="catalytic activity">
    <reaction evidence="6 7">
        <text>Release of N-terminal amino acids, preferentially methionine, from peptides and arylamides.</text>
        <dbReference type="EC" id="3.4.11.18"/>
    </reaction>
</comment>
<evidence type="ECO:0000256" key="5">
    <source>
        <dbReference type="ARBA" id="ARBA00022801"/>
    </source>
</evidence>
<dbReference type="EMBL" id="MHKU01000016">
    <property type="protein sequence ID" value="OGY96926.1"/>
    <property type="molecule type" value="Genomic_DNA"/>
</dbReference>
<dbReference type="AlphaFoldDB" id="A0A1G2C6N6"/>
<feature type="binding site" evidence="6">
    <location>
        <position position="207"/>
    </location>
    <ligand>
        <name>a divalent metal cation</name>
        <dbReference type="ChEBI" id="CHEBI:60240"/>
        <label>2</label>
        <note>catalytic</note>
    </ligand>
</feature>
<dbReference type="GO" id="GO:0006508">
    <property type="term" value="P:proteolysis"/>
    <property type="evidence" value="ECO:0007669"/>
    <property type="project" value="UniProtKB-KW"/>
</dbReference>
<dbReference type="NCBIfam" id="TIGR00500">
    <property type="entry name" value="met_pdase_I"/>
    <property type="match status" value="1"/>
</dbReference>
<dbReference type="CDD" id="cd01086">
    <property type="entry name" value="MetAP1"/>
    <property type="match status" value="1"/>
</dbReference>
<dbReference type="GO" id="GO:0004239">
    <property type="term" value="F:initiator methionyl aminopeptidase activity"/>
    <property type="evidence" value="ECO:0007669"/>
    <property type="project" value="UniProtKB-UniRule"/>
</dbReference>
<feature type="binding site" evidence="6">
    <location>
        <position position="174"/>
    </location>
    <ligand>
        <name>a divalent metal cation</name>
        <dbReference type="ChEBI" id="CHEBI:60240"/>
        <label>2</label>
        <note>catalytic</note>
    </ligand>
</feature>
<evidence type="ECO:0000259" key="8">
    <source>
        <dbReference type="Pfam" id="PF00557"/>
    </source>
</evidence>
<feature type="binding site" evidence="6">
    <location>
        <position position="237"/>
    </location>
    <ligand>
        <name>a divalent metal cation</name>
        <dbReference type="ChEBI" id="CHEBI:60240"/>
        <label>2</label>
        <note>catalytic</note>
    </ligand>
</feature>
<dbReference type="STRING" id="1798644.A2122_01055"/>
<keyword evidence="3 6" id="KW-0645">Protease</keyword>
<comment type="subunit">
    <text evidence="6">Monomer.</text>
</comment>
<feature type="domain" description="Peptidase M24" evidence="8">
    <location>
        <begin position="13"/>
        <end position="243"/>
    </location>
</feature>
<accession>A0A1G2C6N6</accession>
<protein>
    <recommendedName>
        <fullName evidence="6 7">Methionine aminopeptidase</fullName>
        <shortName evidence="6">MAP</shortName>
        <shortName evidence="6">MetAP</shortName>
        <ecNumber evidence="6 7">3.4.11.18</ecNumber>
    </recommendedName>
    <alternativeName>
        <fullName evidence="6">Peptidase M</fullName>
    </alternativeName>
</protein>
<dbReference type="InterPro" id="IPR001714">
    <property type="entry name" value="Pept_M24_MAP"/>
</dbReference>
<comment type="cofactor">
    <cofactor evidence="6">
        <name>Co(2+)</name>
        <dbReference type="ChEBI" id="CHEBI:48828"/>
    </cofactor>
    <cofactor evidence="6">
        <name>Zn(2+)</name>
        <dbReference type="ChEBI" id="CHEBI:29105"/>
    </cofactor>
    <cofactor evidence="6">
        <name>Mn(2+)</name>
        <dbReference type="ChEBI" id="CHEBI:29035"/>
    </cofactor>
    <cofactor evidence="6">
        <name>Fe(2+)</name>
        <dbReference type="ChEBI" id="CHEBI:29033"/>
    </cofactor>
    <text evidence="6">Binds 2 divalent metal cations per subunit. Has a high-affinity and a low affinity metal-binding site. The true nature of the physiological cofactor is under debate. The enzyme is active with cobalt, zinc, manganese or divalent iron ions. Most likely, methionine aminopeptidases function as mononuclear Fe(2+)-metalloproteases under physiological conditions, and the catalytically relevant metal-binding site has been assigned to the histidine-containing high-affinity site.</text>
</comment>
<dbReference type="GO" id="GO:0046872">
    <property type="term" value="F:metal ion binding"/>
    <property type="evidence" value="ECO:0007669"/>
    <property type="project" value="UniProtKB-UniRule"/>
</dbReference>
<evidence type="ECO:0000313" key="10">
    <source>
        <dbReference type="Proteomes" id="UP000176648"/>
    </source>
</evidence>
<evidence type="ECO:0000256" key="4">
    <source>
        <dbReference type="ARBA" id="ARBA00022723"/>
    </source>
</evidence>
<feature type="binding site" evidence="6">
    <location>
        <position position="237"/>
    </location>
    <ligand>
        <name>a divalent metal cation</name>
        <dbReference type="ChEBI" id="CHEBI:60240"/>
        <label>1</label>
    </ligand>
</feature>
<dbReference type="EC" id="3.4.11.18" evidence="6 7"/>
<dbReference type="InterPro" id="IPR000994">
    <property type="entry name" value="Pept_M24"/>
</dbReference>
<evidence type="ECO:0000256" key="3">
    <source>
        <dbReference type="ARBA" id="ARBA00022670"/>
    </source>
</evidence>
<proteinExistence type="inferred from homology"/>
<evidence type="ECO:0000256" key="1">
    <source>
        <dbReference type="ARBA" id="ARBA00002521"/>
    </source>
</evidence>
<reference evidence="9 10" key="1">
    <citation type="journal article" date="2016" name="Nat. Commun.">
        <title>Thousands of microbial genomes shed light on interconnected biogeochemical processes in an aquifer system.</title>
        <authorList>
            <person name="Anantharaman K."/>
            <person name="Brown C.T."/>
            <person name="Hug L.A."/>
            <person name="Sharon I."/>
            <person name="Castelle C.J."/>
            <person name="Probst A.J."/>
            <person name="Thomas B.C."/>
            <person name="Singh A."/>
            <person name="Wilkins M.J."/>
            <person name="Karaoz U."/>
            <person name="Brodie E.L."/>
            <person name="Williams K.H."/>
            <person name="Hubbard S.S."/>
            <person name="Banfield J.F."/>
        </authorList>
    </citation>
    <scope>NUCLEOTIDE SEQUENCE [LARGE SCALE GENOMIC DNA]</scope>
</reference>
<feature type="binding site" evidence="6">
    <location>
        <position position="111"/>
    </location>
    <ligand>
        <name>a divalent metal cation</name>
        <dbReference type="ChEBI" id="CHEBI:60240"/>
        <label>2</label>
        <note>catalytic</note>
    </ligand>
</feature>
<evidence type="ECO:0000313" key="9">
    <source>
        <dbReference type="EMBL" id="OGY96926.1"/>
    </source>
</evidence>
<feature type="binding site" evidence="6">
    <location>
        <position position="181"/>
    </location>
    <ligand>
        <name>substrate</name>
    </ligand>
</feature>
<evidence type="ECO:0000256" key="2">
    <source>
        <dbReference type="ARBA" id="ARBA00022438"/>
    </source>
</evidence>
<dbReference type="InterPro" id="IPR036005">
    <property type="entry name" value="Creatinase/aminopeptidase-like"/>
</dbReference>
<dbReference type="PANTHER" id="PTHR43330:SF27">
    <property type="entry name" value="METHIONINE AMINOPEPTIDASE"/>
    <property type="match status" value="1"/>
</dbReference>
<dbReference type="SUPFAM" id="SSF55920">
    <property type="entry name" value="Creatinase/aminopeptidase"/>
    <property type="match status" value="1"/>
</dbReference>
<feature type="binding site" evidence="6">
    <location>
        <position position="83"/>
    </location>
    <ligand>
        <name>substrate</name>
    </ligand>
</feature>
<name>A0A1G2C6N6_9BACT</name>
<gene>
    <name evidence="6" type="primary">map</name>
    <name evidence="9" type="ORF">A2122_01055</name>
</gene>
<feature type="binding site" evidence="6">
    <location>
        <position position="111"/>
    </location>
    <ligand>
        <name>a divalent metal cation</name>
        <dbReference type="ChEBI" id="CHEBI:60240"/>
        <label>1</label>
    </ligand>
</feature>
<comment type="similarity">
    <text evidence="6">Belongs to the peptidase M24A family. Methionine aminopeptidase type 1 subfamily.</text>
</comment>
<dbReference type="InterPro" id="IPR002467">
    <property type="entry name" value="Pept_M24A_MAP1"/>
</dbReference>
<organism evidence="9 10">
    <name type="scientific">Candidatus Liptonbacteria bacterium GWB1_49_6</name>
    <dbReference type="NCBI Taxonomy" id="1798644"/>
    <lineage>
        <taxon>Bacteria</taxon>
        <taxon>Candidatus Liptoniibacteriota</taxon>
    </lineage>
</organism>
<dbReference type="HAMAP" id="MF_01974">
    <property type="entry name" value="MetAP_1"/>
    <property type="match status" value="1"/>
</dbReference>
<keyword evidence="4 6" id="KW-0479">Metal-binding</keyword>
<comment type="caution">
    <text evidence="9">The sequence shown here is derived from an EMBL/GenBank/DDBJ whole genome shotgun (WGS) entry which is preliminary data.</text>
</comment>
<dbReference type="Proteomes" id="UP000176648">
    <property type="component" value="Unassembled WGS sequence"/>
</dbReference>
<dbReference type="PANTHER" id="PTHR43330">
    <property type="entry name" value="METHIONINE AMINOPEPTIDASE"/>
    <property type="match status" value="1"/>
</dbReference>
<dbReference type="PRINTS" id="PR00599">
    <property type="entry name" value="MAPEPTIDASE"/>
</dbReference>
<keyword evidence="5 6" id="KW-0378">Hydrolase</keyword>
<comment type="function">
    <text evidence="1 6">Removes the N-terminal methionine from nascent proteins. The N-terminal methionine is often cleaved when the second residue in the primary sequence is small and uncharged (Met-Ala-, Cys, Gly, Pro, Ser, Thr, or Val). Requires deformylation of the N(alpha)-formylated initiator methionine before it can be hydrolyzed.</text>
</comment>
<dbReference type="GO" id="GO:0005829">
    <property type="term" value="C:cytosol"/>
    <property type="evidence" value="ECO:0007669"/>
    <property type="project" value="TreeGrafter"/>
</dbReference>
<feature type="binding site" evidence="6">
    <location>
        <position position="100"/>
    </location>
    <ligand>
        <name>a divalent metal cation</name>
        <dbReference type="ChEBI" id="CHEBI:60240"/>
        <label>1</label>
    </ligand>
</feature>
<dbReference type="Pfam" id="PF00557">
    <property type="entry name" value="Peptidase_M24"/>
    <property type="match status" value="1"/>
</dbReference>
<sequence>MVILKTEAEVEVMCEAGRRLAGILDALVREVRPGVAADFFDTLARQLILEAGSKPAFLGYNPGGAGNPFPAALCVSVNDTVVHGIPSRYVLREGDILKLDIGLIYKGWYSDMAVTVGVGKISPEARRLMRATEEALEAGIREAVLGKTIGDIGFAIEEHVRKNRFSIVESLSGHGIGRDLHEDPNVFNFGKRGGGQKLKEGMVLAIEPMVAMGSGKVRVLPDDSYVTADGSPAAHFERTIAVTVNGPRMLTQ</sequence>
<evidence type="ECO:0000256" key="7">
    <source>
        <dbReference type="RuleBase" id="RU003653"/>
    </source>
</evidence>
<keyword evidence="2 6" id="KW-0031">Aminopeptidase</keyword>